<reference evidence="4" key="1">
    <citation type="submission" date="2020-05" db="EMBL/GenBank/DDBJ databases">
        <title>WGS assembly of Panicum virgatum.</title>
        <authorList>
            <person name="Lovell J.T."/>
            <person name="Jenkins J."/>
            <person name="Shu S."/>
            <person name="Juenger T.E."/>
            <person name="Schmutz J."/>
        </authorList>
    </citation>
    <scope>NUCLEOTIDE SEQUENCE</scope>
    <source>
        <strain evidence="4">AP13</strain>
    </source>
</reference>
<evidence type="ECO:0000313" key="5">
    <source>
        <dbReference type="Proteomes" id="UP000823388"/>
    </source>
</evidence>
<comment type="similarity">
    <text evidence="1">Belongs to the cullin family.</text>
</comment>
<dbReference type="InterPro" id="IPR001373">
    <property type="entry name" value="Cullin_N"/>
</dbReference>
<accession>A0A8T0XK62</accession>
<protein>
    <recommendedName>
        <fullName evidence="3">Cullin N-terminal domain-containing protein</fullName>
    </recommendedName>
</protein>
<dbReference type="PANTHER" id="PTHR11932">
    <property type="entry name" value="CULLIN"/>
    <property type="match status" value="1"/>
</dbReference>
<dbReference type="AlphaFoldDB" id="A0A8T0XK62"/>
<dbReference type="Gene3D" id="1.20.1310.10">
    <property type="entry name" value="Cullin Repeats"/>
    <property type="match status" value="1"/>
</dbReference>
<organism evidence="4 5">
    <name type="scientific">Panicum virgatum</name>
    <name type="common">Blackwell switchgrass</name>
    <dbReference type="NCBI Taxonomy" id="38727"/>
    <lineage>
        <taxon>Eukaryota</taxon>
        <taxon>Viridiplantae</taxon>
        <taxon>Streptophyta</taxon>
        <taxon>Embryophyta</taxon>
        <taxon>Tracheophyta</taxon>
        <taxon>Spermatophyta</taxon>
        <taxon>Magnoliopsida</taxon>
        <taxon>Liliopsida</taxon>
        <taxon>Poales</taxon>
        <taxon>Poaceae</taxon>
        <taxon>PACMAD clade</taxon>
        <taxon>Panicoideae</taxon>
        <taxon>Panicodae</taxon>
        <taxon>Paniceae</taxon>
        <taxon>Panicinae</taxon>
        <taxon>Panicum</taxon>
        <taxon>Panicum sect. Hiantes</taxon>
    </lineage>
</organism>
<dbReference type="InterPro" id="IPR045093">
    <property type="entry name" value="Cullin"/>
</dbReference>
<dbReference type="OrthoDB" id="27073at2759"/>
<feature type="region of interest" description="Disordered" evidence="2">
    <location>
        <begin position="1"/>
        <end position="23"/>
    </location>
</feature>
<gene>
    <name evidence="4" type="ORF">PVAP13_1KG058900</name>
</gene>
<feature type="domain" description="Cullin N-terminal" evidence="3">
    <location>
        <begin position="55"/>
        <end position="206"/>
    </location>
</feature>
<dbReference type="GO" id="GO:0006511">
    <property type="term" value="P:ubiquitin-dependent protein catabolic process"/>
    <property type="evidence" value="ECO:0007669"/>
    <property type="project" value="InterPro"/>
</dbReference>
<evidence type="ECO:0000259" key="3">
    <source>
        <dbReference type="Pfam" id="PF00888"/>
    </source>
</evidence>
<feature type="compositionally biased region" description="Basic and acidic residues" evidence="2">
    <location>
        <begin position="9"/>
        <end position="20"/>
    </location>
</feature>
<name>A0A8T0XK62_PANVG</name>
<evidence type="ECO:0000313" key="4">
    <source>
        <dbReference type="EMBL" id="KAG2655839.1"/>
    </source>
</evidence>
<dbReference type="Pfam" id="PF00888">
    <property type="entry name" value="Cullin"/>
    <property type="match status" value="1"/>
</dbReference>
<comment type="caution">
    <text evidence="4">The sequence shown here is derived from an EMBL/GenBank/DDBJ whole genome shotgun (WGS) entry which is preliminary data.</text>
</comment>
<keyword evidence="5" id="KW-1185">Reference proteome</keyword>
<dbReference type="InterPro" id="IPR016159">
    <property type="entry name" value="Cullin_repeat-like_dom_sf"/>
</dbReference>
<dbReference type="Proteomes" id="UP000823388">
    <property type="component" value="Chromosome 1K"/>
</dbReference>
<dbReference type="EMBL" id="CM029037">
    <property type="protein sequence ID" value="KAG2655839.1"/>
    <property type="molecule type" value="Genomic_DNA"/>
</dbReference>
<evidence type="ECO:0000256" key="2">
    <source>
        <dbReference type="SAM" id="MobiDB-lite"/>
    </source>
</evidence>
<dbReference type="GO" id="GO:0031625">
    <property type="term" value="F:ubiquitin protein ligase binding"/>
    <property type="evidence" value="ECO:0007669"/>
    <property type="project" value="InterPro"/>
</dbReference>
<dbReference type="SUPFAM" id="SSF74788">
    <property type="entry name" value="Cullin repeat-like"/>
    <property type="match status" value="1"/>
</dbReference>
<proteinExistence type="inferred from homology"/>
<sequence>MNRRRAHGHKMEKSREEQKLVNKGKPAWRRGLKAEPFKHRQDPEFFAGACMMATQAISEFYAQGSTTMLLQMLYRNAYNMVLYKKGAELYSAMETAMASEVQSLWRTLNDAAPAKGGAAFLQELLAKWNQHVEAVKMTRDMLMYMDWTFVPTNRKTPIRELGLRLWRDQLTSSDEIRERLIEAVKRRGREDELVAAVNKMMTELGPDVPGFFFQRV</sequence>
<evidence type="ECO:0000256" key="1">
    <source>
        <dbReference type="ARBA" id="ARBA00006019"/>
    </source>
</evidence>